<evidence type="ECO:0000313" key="2">
    <source>
        <dbReference type="Proteomes" id="UP001153737"/>
    </source>
</evidence>
<dbReference type="PANTHER" id="PTHR33480">
    <property type="entry name" value="SET DOMAIN-CONTAINING PROTEIN-RELATED"/>
    <property type="match status" value="1"/>
</dbReference>
<sequence length="488" mass="57435">MTKKPNSKEKKQMLSLMRHQGCLDDGLRDKIVPKKYKPGEEVNEQNFAICKYCKGFFKRLYLSRHVKKCFAKPSGSEDVKHPLTESYIYHACQKKYGEILSKLQVKKEVFERMHADEITRTASNDILIIYYGEDLLKKIKMKRRFYHISNKLRECAKFLNEIRKIKPYDNLLSVLRPENFDNTIEAIKSLSRYDISKRNFGAASLALHFRTNLTNLCDLAIKLILRRKIPHFHQDIEKTLTELERFKNLVDTQWATEIGSLALKDLNEKSSVKPKLLPITEDIVKFARLVDDRAEEAYKTLFQNRVDRVSYRILVETVLVATILHNRRRVGDVQYLEWHSLKEQFETEYTISHTEIASSLTENEKILTENYKRIVSIGKGSRAVTILIPKKMFKYFKLLLKLREEPWFPIENTYFFTYPESKFWIDGCCVIRKYANSSNAKYPELITSCRLRKHIATVTQLLNLQTNEIDQLAKFMGHTSKTHESFYK</sequence>
<accession>A0A9N9X5Y2</accession>
<evidence type="ECO:0000313" key="1">
    <source>
        <dbReference type="EMBL" id="CAG9825783.1"/>
    </source>
</evidence>
<dbReference type="InterPro" id="IPR011010">
    <property type="entry name" value="DNA_brk_join_enz"/>
</dbReference>
<proteinExistence type="predicted"/>
<reference evidence="1" key="2">
    <citation type="submission" date="2022-10" db="EMBL/GenBank/DDBJ databases">
        <authorList>
            <consortium name="ENA_rothamsted_submissions"/>
            <consortium name="culmorum"/>
            <person name="King R."/>
        </authorList>
    </citation>
    <scope>NUCLEOTIDE SEQUENCE</scope>
</reference>
<dbReference type="AlphaFoldDB" id="A0A9N9X5Y2"/>
<dbReference type="PANTHER" id="PTHR33480:SF1">
    <property type="entry name" value="TYR RECOMBINASE DOMAIN-CONTAINING PROTEIN"/>
    <property type="match status" value="1"/>
</dbReference>
<keyword evidence="2" id="KW-1185">Reference proteome</keyword>
<dbReference type="SUPFAM" id="SSF56349">
    <property type="entry name" value="DNA breaking-rejoining enzymes"/>
    <property type="match status" value="1"/>
</dbReference>
<protein>
    <submittedName>
        <fullName evidence="1">Uncharacterized protein</fullName>
    </submittedName>
</protein>
<organism evidence="1 2">
    <name type="scientific">Phaedon cochleariae</name>
    <name type="common">Mustard beetle</name>
    <dbReference type="NCBI Taxonomy" id="80249"/>
    <lineage>
        <taxon>Eukaryota</taxon>
        <taxon>Metazoa</taxon>
        <taxon>Ecdysozoa</taxon>
        <taxon>Arthropoda</taxon>
        <taxon>Hexapoda</taxon>
        <taxon>Insecta</taxon>
        <taxon>Pterygota</taxon>
        <taxon>Neoptera</taxon>
        <taxon>Endopterygota</taxon>
        <taxon>Coleoptera</taxon>
        <taxon>Polyphaga</taxon>
        <taxon>Cucujiformia</taxon>
        <taxon>Chrysomeloidea</taxon>
        <taxon>Chrysomelidae</taxon>
        <taxon>Chrysomelinae</taxon>
        <taxon>Chrysomelini</taxon>
        <taxon>Phaedon</taxon>
    </lineage>
</organism>
<dbReference type="Proteomes" id="UP001153737">
    <property type="component" value="Chromosome 9"/>
</dbReference>
<dbReference type="OrthoDB" id="10066972at2759"/>
<dbReference type="EMBL" id="OU896715">
    <property type="protein sequence ID" value="CAG9825783.1"/>
    <property type="molecule type" value="Genomic_DNA"/>
</dbReference>
<gene>
    <name evidence="1" type="ORF">PHAECO_LOCUS12879</name>
</gene>
<name>A0A9N9X5Y2_PHACE</name>
<reference evidence="1" key="1">
    <citation type="submission" date="2022-01" db="EMBL/GenBank/DDBJ databases">
        <authorList>
            <person name="King R."/>
        </authorList>
    </citation>
    <scope>NUCLEOTIDE SEQUENCE</scope>
</reference>
<dbReference type="GO" id="GO:0003677">
    <property type="term" value="F:DNA binding"/>
    <property type="evidence" value="ECO:0007669"/>
    <property type="project" value="InterPro"/>
</dbReference>